<dbReference type="PANTHER" id="PTHR43065:SF10">
    <property type="entry name" value="PEROXIDE STRESS-ACTIVATED HISTIDINE KINASE MAK3"/>
    <property type="match status" value="1"/>
</dbReference>
<dbReference type="InterPro" id="IPR005467">
    <property type="entry name" value="His_kinase_dom"/>
</dbReference>
<dbReference type="GO" id="GO:0004673">
    <property type="term" value="F:protein histidine kinase activity"/>
    <property type="evidence" value="ECO:0007669"/>
    <property type="project" value="UniProtKB-EC"/>
</dbReference>
<organism evidence="11 12">
    <name type="scientific">Garciella nitratireducens DSM 15102</name>
    <dbReference type="NCBI Taxonomy" id="1121911"/>
    <lineage>
        <taxon>Bacteria</taxon>
        <taxon>Bacillati</taxon>
        <taxon>Bacillota</taxon>
        <taxon>Clostridia</taxon>
        <taxon>Eubacteriales</taxon>
        <taxon>Eubacteriaceae</taxon>
        <taxon>Garciella</taxon>
    </lineage>
</organism>
<feature type="transmembrane region" description="Helical" evidence="9">
    <location>
        <begin position="139"/>
        <end position="161"/>
    </location>
</feature>
<keyword evidence="3" id="KW-0597">Phosphoprotein</keyword>
<evidence type="ECO:0000256" key="3">
    <source>
        <dbReference type="ARBA" id="ARBA00022553"/>
    </source>
</evidence>
<dbReference type="Proteomes" id="UP000196365">
    <property type="component" value="Unassembled WGS sequence"/>
</dbReference>
<gene>
    <name evidence="11" type="ORF">SAMN02745973_01100</name>
</gene>
<dbReference type="EC" id="2.7.13.3" evidence="2"/>
<feature type="transmembrane region" description="Helical" evidence="9">
    <location>
        <begin position="52"/>
        <end position="72"/>
    </location>
</feature>
<feature type="transmembrane region" description="Helical" evidence="9">
    <location>
        <begin position="7"/>
        <end position="23"/>
    </location>
</feature>
<dbReference type="PANTHER" id="PTHR43065">
    <property type="entry name" value="SENSOR HISTIDINE KINASE"/>
    <property type="match status" value="1"/>
</dbReference>
<evidence type="ECO:0000256" key="1">
    <source>
        <dbReference type="ARBA" id="ARBA00000085"/>
    </source>
</evidence>
<proteinExistence type="predicted"/>
<evidence type="ECO:0000256" key="4">
    <source>
        <dbReference type="ARBA" id="ARBA00022679"/>
    </source>
</evidence>
<dbReference type="Pfam" id="PF02518">
    <property type="entry name" value="HATPase_c"/>
    <property type="match status" value="1"/>
</dbReference>
<keyword evidence="5" id="KW-0547">Nucleotide-binding</keyword>
<dbReference type="GO" id="GO:0005524">
    <property type="term" value="F:ATP binding"/>
    <property type="evidence" value="ECO:0007669"/>
    <property type="project" value="UniProtKB-KW"/>
</dbReference>
<dbReference type="RefSeq" id="WP_087678551.1">
    <property type="nucleotide sequence ID" value="NZ_FUWV01000005.1"/>
</dbReference>
<dbReference type="InterPro" id="IPR004358">
    <property type="entry name" value="Sig_transdc_His_kin-like_C"/>
</dbReference>
<dbReference type="OrthoDB" id="1791938at2"/>
<comment type="catalytic activity">
    <reaction evidence="1">
        <text>ATP + protein L-histidine = ADP + protein N-phospho-L-histidine.</text>
        <dbReference type="EC" id="2.7.13.3"/>
    </reaction>
</comment>
<feature type="transmembrane region" description="Helical" evidence="9">
    <location>
        <begin position="110"/>
        <end position="127"/>
    </location>
</feature>
<keyword evidence="9" id="KW-1133">Transmembrane helix</keyword>
<keyword evidence="6 11" id="KW-0418">Kinase</keyword>
<keyword evidence="9" id="KW-0472">Membrane</keyword>
<sequence>MNKIKKYLIVIIATGLLGEIYFYPFTGEFRFSAGVIAFSLVLLIVEDLNEILLAFFTGIFILLLRILINSLFSVGDFTTLLYNNLPGAIYYISYGIWSYFFYLRDNKESLYMTIASLFCIDVISNIIEIVLRGNLSKQIFLFIIFMGLIRSILAYIIFYIIKSKEQKAIEDEYLKRYVQLNTLVSNIQAEMFYLKKSMKDIENVMSRSYALYEKNKENKEISAEALDIARQVHEIKKDYYRVIDGFDSFLKDFETNDIIEFKDIAFIIESNTKRYIKEKKKNIELNFLMRDNLSISHYYSIFTILNNLITNSIDAIEKVGRIEIEEKVQDDFLILWVRDNGKGIEEDLIPYIFTPGFTTKFDEKTGSASTGIGLSHVENIVDELKGEIQVKSGKNGTEFKICIPIHSLRR</sequence>
<keyword evidence="4" id="KW-0808">Transferase</keyword>
<evidence type="ECO:0000256" key="2">
    <source>
        <dbReference type="ARBA" id="ARBA00012438"/>
    </source>
</evidence>
<evidence type="ECO:0000256" key="9">
    <source>
        <dbReference type="SAM" id="Phobius"/>
    </source>
</evidence>
<evidence type="ECO:0000256" key="5">
    <source>
        <dbReference type="ARBA" id="ARBA00022741"/>
    </source>
</evidence>
<evidence type="ECO:0000256" key="7">
    <source>
        <dbReference type="ARBA" id="ARBA00022840"/>
    </source>
</evidence>
<dbReference type="InterPro" id="IPR036890">
    <property type="entry name" value="HATPase_C_sf"/>
</dbReference>
<dbReference type="EMBL" id="FUWV01000005">
    <property type="protein sequence ID" value="SJZ58751.1"/>
    <property type="molecule type" value="Genomic_DNA"/>
</dbReference>
<reference evidence="11 12" key="1">
    <citation type="submission" date="2017-02" db="EMBL/GenBank/DDBJ databases">
        <authorList>
            <person name="Peterson S.W."/>
        </authorList>
    </citation>
    <scope>NUCLEOTIDE SEQUENCE [LARGE SCALE GENOMIC DNA]</scope>
    <source>
        <strain evidence="11 12">DSM 15102</strain>
    </source>
</reference>
<dbReference type="Gene3D" id="3.30.565.10">
    <property type="entry name" value="Histidine kinase-like ATPase, C-terminal domain"/>
    <property type="match status" value="1"/>
</dbReference>
<evidence type="ECO:0000259" key="10">
    <source>
        <dbReference type="PROSITE" id="PS50109"/>
    </source>
</evidence>
<keyword evidence="9" id="KW-0812">Transmembrane</keyword>
<feature type="domain" description="Histidine kinase" evidence="10">
    <location>
        <begin position="304"/>
        <end position="407"/>
    </location>
</feature>
<dbReference type="PROSITE" id="PS50109">
    <property type="entry name" value="HIS_KIN"/>
    <property type="match status" value="1"/>
</dbReference>
<dbReference type="SMART" id="SM00387">
    <property type="entry name" value="HATPase_c"/>
    <property type="match status" value="1"/>
</dbReference>
<keyword evidence="12" id="KW-1185">Reference proteome</keyword>
<evidence type="ECO:0000256" key="6">
    <source>
        <dbReference type="ARBA" id="ARBA00022777"/>
    </source>
</evidence>
<dbReference type="PRINTS" id="PR00344">
    <property type="entry name" value="BCTRLSENSOR"/>
</dbReference>
<evidence type="ECO:0000313" key="11">
    <source>
        <dbReference type="EMBL" id="SJZ58751.1"/>
    </source>
</evidence>
<evidence type="ECO:0000256" key="8">
    <source>
        <dbReference type="ARBA" id="ARBA00023012"/>
    </source>
</evidence>
<dbReference type="AlphaFoldDB" id="A0A1T4LVT6"/>
<accession>A0A1T4LVT6</accession>
<name>A0A1T4LVT6_9FIRM</name>
<dbReference type="SUPFAM" id="SSF55874">
    <property type="entry name" value="ATPase domain of HSP90 chaperone/DNA topoisomerase II/histidine kinase"/>
    <property type="match status" value="1"/>
</dbReference>
<evidence type="ECO:0000313" key="12">
    <source>
        <dbReference type="Proteomes" id="UP000196365"/>
    </source>
</evidence>
<keyword evidence="7" id="KW-0067">ATP-binding</keyword>
<feature type="transmembrane region" description="Helical" evidence="9">
    <location>
        <begin position="84"/>
        <end position="103"/>
    </location>
</feature>
<protein>
    <recommendedName>
        <fullName evidence="2">histidine kinase</fullName>
        <ecNumber evidence="2">2.7.13.3</ecNumber>
    </recommendedName>
</protein>
<dbReference type="CDD" id="cd00075">
    <property type="entry name" value="HATPase"/>
    <property type="match status" value="1"/>
</dbReference>
<dbReference type="InterPro" id="IPR003594">
    <property type="entry name" value="HATPase_dom"/>
</dbReference>
<dbReference type="GO" id="GO:0000160">
    <property type="term" value="P:phosphorelay signal transduction system"/>
    <property type="evidence" value="ECO:0007669"/>
    <property type="project" value="UniProtKB-KW"/>
</dbReference>
<keyword evidence="8" id="KW-0902">Two-component regulatory system</keyword>